<evidence type="ECO:0000256" key="1">
    <source>
        <dbReference type="ARBA" id="ARBA00043985"/>
    </source>
</evidence>
<evidence type="ECO:0000256" key="2">
    <source>
        <dbReference type="SAM" id="Phobius"/>
    </source>
</evidence>
<gene>
    <name evidence="3" type="ORF">PL8927_830136</name>
</gene>
<dbReference type="OrthoDB" id="9779630at2"/>
<keyword evidence="2" id="KW-0472">Membrane</keyword>
<dbReference type="Proteomes" id="UP000184550">
    <property type="component" value="Unassembled WGS sequence"/>
</dbReference>
<feature type="transmembrane region" description="Helical" evidence="2">
    <location>
        <begin position="121"/>
        <end position="146"/>
    </location>
</feature>
<dbReference type="AlphaFoldDB" id="A0A7Z9C3A9"/>
<proteinExistence type="inferred from homology"/>
<evidence type="ECO:0008006" key="5">
    <source>
        <dbReference type="Google" id="ProtNLM"/>
    </source>
</evidence>
<dbReference type="EMBL" id="CZCU02000161">
    <property type="protein sequence ID" value="VXD24778.1"/>
    <property type="molecule type" value="Genomic_DNA"/>
</dbReference>
<organism evidence="3 4">
    <name type="scientific">Planktothrix serta PCC 8927</name>
    <dbReference type="NCBI Taxonomy" id="671068"/>
    <lineage>
        <taxon>Bacteria</taxon>
        <taxon>Bacillati</taxon>
        <taxon>Cyanobacteriota</taxon>
        <taxon>Cyanophyceae</taxon>
        <taxon>Oscillatoriophycideae</taxon>
        <taxon>Oscillatoriales</taxon>
        <taxon>Microcoleaceae</taxon>
        <taxon>Planktothrix</taxon>
    </lineage>
</organism>
<protein>
    <recommendedName>
        <fullName evidence="5">PspA/IM30 family protein</fullName>
    </recommendedName>
</protein>
<keyword evidence="2" id="KW-1133">Transmembrane helix</keyword>
<comment type="similarity">
    <text evidence="1">Belongs to the PspA/Vipp/IM30 family.</text>
</comment>
<keyword evidence="2" id="KW-0812">Transmembrane</keyword>
<dbReference type="PANTHER" id="PTHR31088">
    <property type="entry name" value="MEMBRANE-ASSOCIATED PROTEIN VIPP1, CHLOROPLASTIC"/>
    <property type="match status" value="1"/>
</dbReference>
<evidence type="ECO:0000313" key="3">
    <source>
        <dbReference type="EMBL" id="VXD24778.1"/>
    </source>
</evidence>
<feature type="transmembrane region" description="Helical" evidence="2">
    <location>
        <begin position="92"/>
        <end position="115"/>
    </location>
</feature>
<evidence type="ECO:0000313" key="4">
    <source>
        <dbReference type="Proteomes" id="UP000184550"/>
    </source>
</evidence>
<keyword evidence="4" id="KW-1185">Reference proteome</keyword>
<dbReference type="InterPro" id="IPR007157">
    <property type="entry name" value="PspA_VIPP1"/>
</dbReference>
<name>A0A7Z9C3A9_9CYAN</name>
<dbReference type="RefSeq" id="WP_156093324.1">
    <property type="nucleotide sequence ID" value="NZ_LR734883.1"/>
</dbReference>
<dbReference type="PANTHER" id="PTHR31088:SF6">
    <property type="entry name" value="PHAGE SHOCK PROTEIN A"/>
    <property type="match status" value="1"/>
</dbReference>
<reference evidence="3" key="1">
    <citation type="submission" date="2019-10" db="EMBL/GenBank/DDBJ databases">
        <authorList>
            <consortium name="Genoscope - CEA"/>
            <person name="William W."/>
        </authorList>
    </citation>
    <scope>NUCLEOTIDE SEQUENCE [LARGE SCALE GENOMIC DNA]</scope>
    <source>
        <strain evidence="3">BBR_PRJEB10992</strain>
    </source>
</reference>
<sequence>MGQLFNRMGRLIRANVNSYLDSSETDSRNFSAGSAFATGGALAGASVGQVGILAAGTGFSVGTVGLTGAGALTGLALYEAIRMMIEGDTSSVGAATAGAVAGAGLSAAIGGIGVATGGTAFGVGMASMGAAGAIAGLGVAGLMRLLKQGIDPEKLLEQAVLDMQEDVIKFRQAIVPVIVAQKRLEQQYTQTKMQVNQWQSRAEIAVKKGYEDLAKEALKRKQLWFNTLNTIKQQLDTHTEQVTSLKHQLLVFEQKVSEAKSKKSLLISKIKAAKAQVEINNRQDLLGGINSYNATTAFERMEEKILQLEARSAAAGELSGLDFESKFAALEAGSDIDDELAALKAQITGNYTISVPDLKPNSSPNTCPIDDELEQLRQELNK</sequence>
<dbReference type="Pfam" id="PF04012">
    <property type="entry name" value="PspA_IM30"/>
    <property type="match status" value="1"/>
</dbReference>
<accession>A0A7Z9C3A9</accession>
<comment type="caution">
    <text evidence="3">The sequence shown here is derived from an EMBL/GenBank/DDBJ whole genome shotgun (WGS) entry which is preliminary data.</text>
</comment>